<dbReference type="SMART" id="SM00179">
    <property type="entry name" value="EGF_CA"/>
    <property type="match status" value="1"/>
</dbReference>
<comment type="subunit">
    <text evidence="11">Interacts with ITGAL, ITGAM and ITGB2. Interacts with thrombin/F2; this interaction switches the specificity of thrombin from a procoagulant to an anticoagulant and antifibrinolytic protease. Interacts with ANGP1 and ANGP2; these interactions significantly inhibit the generation of activated PC and TAFIa/CPB2 by the thrombin/thrombomodulin complex. Interacts with PF4; this interaction enhances generation of activated protein C. Interacts with HMGB1; this interaction inhibits HMGB1 inflammatory activity.</text>
</comment>
<keyword evidence="8 12" id="KW-0472">Membrane</keyword>
<comment type="function">
    <text evidence="10">Endothelial cell receptor that plays a critical role in regulating several physiological processes including hemostasis, coagulation, fibrinolysis, inflammation, and angiogenesis. Acts as a cofactor for thrombin activation of protein C/PROC on the surface of vascular endothelial cells leading to initiation of the activated protein C anticoagulant pathway. Also accelerates the activation of the plasma carboxypeptidase B2/CPB2, which catalyzes removal of C-terminal basic amino acids from its substrates including kinins or anaphylatoxins leading to fibrinolysis inhibition. Plays critical protective roles in changing the cleavage specificity of protease-activated receptor 1/PAR1, inhibiting endothelial cell permeability and inflammation. Suppresses inflammation distinctly from its anticoagulant cofactor activity by sequestering HMGB1 thereby preventing it from engaging cellular receptors such as RAGE and contributing to the inflammatory response.</text>
</comment>
<accession>Q4SK30</accession>
<keyword evidence="6" id="KW-0430">Lectin</keyword>
<dbReference type="InterPro" id="IPR000742">
    <property type="entry name" value="EGF"/>
</dbReference>
<dbReference type="Pfam" id="PF09064">
    <property type="entry name" value="EGF_Tme5"/>
    <property type="match status" value="1"/>
</dbReference>
<evidence type="ECO:0000256" key="10">
    <source>
        <dbReference type="ARBA" id="ARBA00045242"/>
    </source>
</evidence>
<name>Q4SK30_TETNG</name>
<reference evidence="15" key="1">
    <citation type="journal article" date="2004" name="Nature">
        <title>Genome duplication in the teleost fish Tetraodon nigroviridis reveals the early vertebrate proto-karyotype.</title>
        <authorList>
            <person name="Jaillon O."/>
            <person name="Aury J.-M."/>
            <person name="Brunet F."/>
            <person name="Petit J.-L."/>
            <person name="Stange-Thomann N."/>
            <person name="Mauceli E."/>
            <person name="Bouneau L."/>
            <person name="Fischer C."/>
            <person name="Ozouf-Costaz C."/>
            <person name="Bernot A."/>
            <person name="Nicaud S."/>
            <person name="Jaffe D."/>
            <person name="Fisher S."/>
            <person name="Lutfalla G."/>
            <person name="Dossat C."/>
            <person name="Segurens B."/>
            <person name="Dasilva C."/>
            <person name="Salanoubat M."/>
            <person name="Levy M."/>
            <person name="Boudet N."/>
            <person name="Castellano S."/>
            <person name="Anthouard V."/>
            <person name="Jubin C."/>
            <person name="Castelli V."/>
            <person name="Katinka M."/>
            <person name="Vacherie B."/>
            <person name="Biemont C."/>
            <person name="Skalli Z."/>
            <person name="Cattolico L."/>
            <person name="Poulain J."/>
            <person name="De Berardinis V."/>
            <person name="Cruaud C."/>
            <person name="Duprat S."/>
            <person name="Brottier P."/>
            <person name="Coutanceau J.-P."/>
            <person name="Gouzy J."/>
            <person name="Parra G."/>
            <person name="Lardier G."/>
            <person name="Chapple C."/>
            <person name="McKernan K.J."/>
            <person name="McEwan P."/>
            <person name="Bosak S."/>
            <person name="Kellis M."/>
            <person name="Volff J.-N."/>
            <person name="Guigo R."/>
            <person name="Zody M.C."/>
            <person name="Mesirov J."/>
            <person name="Lindblad-Toh K."/>
            <person name="Birren B."/>
            <person name="Nusbaum C."/>
            <person name="Kahn D."/>
            <person name="Robinson-Rechavi M."/>
            <person name="Laudet V."/>
            <person name="Schachter V."/>
            <person name="Quetier F."/>
            <person name="Saurin W."/>
            <person name="Scarpelli C."/>
            <person name="Wincker P."/>
            <person name="Lander E.S."/>
            <person name="Weissenbach J."/>
            <person name="Roest Crollius H."/>
        </authorList>
    </citation>
    <scope>NUCLEOTIDE SEQUENCE [LARGE SCALE GENOMIC DNA]</scope>
</reference>
<reference evidence="15" key="2">
    <citation type="submission" date="2004-02" db="EMBL/GenBank/DDBJ databases">
        <authorList>
            <consortium name="Genoscope"/>
            <consortium name="Whitehead Institute Centre for Genome Research"/>
        </authorList>
    </citation>
    <scope>NUCLEOTIDE SEQUENCE</scope>
</reference>
<dbReference type="InterPro" id="IPR001881">
    <property type="entry name" value="EGF-like_Ca-bd_dom"/>
</dbReference>
<evidence type="ECO:0000256" key="2">
    <source>
        <dbReference type="ARBA" id="ARBA00019822"/>
    </source>
</evidence>
<evidence type="ECO:0000256" key="11">
    <source>
        <dbReference type="ARBA" id="ARBA00046453"/>
    </source>
</evidence>
<evidence type="ECO:0000313" key="15">
    <source>
        <dbReference type="EMBL" id="CAF99002.1"/>
    </source>
</evidence>
<dbReference type="KEGG" id="tng:GSTEN00016921G001"/>
<dbReference type="OrthoDB" id="4062651at2759"/>
<keyword evidence="3" id="KW-0245">EGF-like domain</keyword>
<dbReference type="Gene3D" id="2.10.25.10">
    <property type="entry name" value="Laminin"/>
    <property type="match status" value="2"/>
</dbReference>
<feature type="domain" description="EGF-like" evidence="14">
    <location>
        <begin position="76"/>
        <end position="110"/>
    </location>
</feature>
<organism evidence="15">
    <name type="scientific">Tetraodon nigroviridis</name>
    <name type="common">Spotted green pufferfish</name>
    <name type="synonym">Chelonodon nigroviridis</name>
    <dbReference type="NCBI Taxonomy" id="99883"/>
    <lineage>
        <taxon>Eukaryota</taxon>
        <taxon>Metazoa</taxon>
        <taxon>Chordata</taxon>
        <taxon>Craniata</taxon>
        <taxon>Vertebrata</taxon>
        <taxon>Euteleostomi</taxon>
        <taxon>Actinopterygii</taxon>
        <taxon>Neopterygii</taxon>
        <taxon>Teleostei</taxon>
        <taxon>Neoteleostei</taxon>
        <taxon>Acanthomorphata</taxon>
        <taxon>Eupercaria</taxon>
        <taxon>Tetraodontiformes</taxon>
        <taxon>Tetradontoidea</taxon>
        <taxon>Tetraodontidae</taxon>
        <taxon>Tetraodon</taxon>
    </lineage>
</organism>
<evidence type="ECO:0000256" key="4">
    <source>
        <dbReference type="ARBA" id="ARBA00022692"/>
    </source>
</evidence>
<dbReference type="GO" id="GO:0005509">
    <property type="term" value="F:calcium ion binding"/>
    <property type="evidence" value="ECO:0007669"/>
    <property type="project" value="InterPro"/>
</dbReference>
<dbReference type="Pfam" id="PF07645">
    <property type="entry name" value="EGF_CA"/>
    <property type="match status" value="1"/>
</dbReference>
<evidence type="ECO:0000256" key="6">
    <source>
        <dbReference type="ARBA" id="ARBA00022734"/>
    </source>
</evidence>
<dbReference type="PANTHER" id="PTHR14789">
    <property type="entry name" value="CHONDROLECTIN VARIANT CHODLFDELTAE"/>
    <property type="match status" value="1"/>
</dbReference>
<dbReference type="InterPro" id="IPR051505">
    <property type="entry name" value="C-type_lectin_domain"/>
</dbReference>
<dbReference type="PROSITE" id="PS01187">
    <property type="entry name" value="EGF_CA"/>
    <property type="match status" value="1"/>
</dbReference>
<comment type="subcellular location">
    <subcellularLocation>
        <location evidence="1">Membrane</location>
        <topology evidence="1">Single-pass type I membrane protein</topology>
    </subcellularLocation>
</comment>
<evidence type="ECO:0000259" key="14">
    <source>
        <dbReference type="SMART" id="SM00181"/>
    </source>
</evidence>
<dbReference type="SUPFAM" id="SSF57196">
    <property type="entry name" value="EGF/Laminin"/>
    <property type="match status" value="2"/>
</dbReference>
<dbReference type="GO" id="GO:0004888">
    <property type="term" value="F:transmembrane signaling receptor activity"/>
    <property type="evidence" value="ECO:0007669"/>
    <property type="project" value="InterPro"/>
</dbReference>
<dbReference type="InterPro" id="IPR015149">
    <property type="entry name" value="Tme5_EGF-like"/>
</dbReference>
<dbReference type="AlphaFoldDB" id="Q4SK30"/>
<evidence type="ECO:0000256" key="8">
    <source>
        <dbReference type="ARBA" id="ARBA00023136"/>
    </source>
</evidence>
<feature type="domain" description="EGF-like calcium-binding" evidence="13">
    <location>
        <begin position="73"/>
        <end position="110"/>
    </location>
</feature>
<sequence>MAALTTVGLSHVAASKVSLCLRTAARFIPDRKDPKRCKLHCAQKKCPAVCDVETGGSCYCPEGFIREDNFCHDFDECFTQGCDHVCHNTYGSFKCSCRKGFVLKDTYKCVRAPPVVTGVVKPTTSYSKDMVMGPSASSSSFLWLWIFIALVIVASIFVIRFYVVRKQICRRQTCRQQPSVSADTAEA</sequence>
<protein>
    <recommendedName>
        <fullName evidence="2">Thrombomodulin</fullName>
    </recommendedName>
</protein>
<keyword evidence="9" id="KW-1015">Disulfide bond</keyword>
<evidence type="ECO:0000256" key="3">
    <source>
        <dbReference type="ARBA" id="ARBA00022536"/>
    </source>
</evidence>
<dbReference type="InterPro" id="IPR018097">
    <property type="entry name" value="EGF_Ca-bd_CS"/>
</dbReference>
<keyword evidence="5" id="KW-0732">Signal</keyword>
<dbReference type="PROSITE" id="PS00010">
    <property type="entry name" value="ASX_HYDROXYL"/>
    <property type="match status" value="1"/>
</dbReference>
<gene>
    <name evidence="15" type="ORF">GSTENG00016921001</name>
</gene>
<dbReference type="GO" id="GO:0030246">
    <property type="term" value="F:carbohydrate binding"/>
    <property type="evidence" value="ECO:0007669"/>
    <property type="project" value="UniProtKB-KW"/>
</dbReference>
<keyword evidence="7 12" id="KW-1133">Transmembrane helix</keyword>
<evidence type="ECO:0000256" key="9">
    <source>
        <dbReference type="ARBA" id="ARBA00023157"/>
    </source>
</evidence>
<dbReference type="GO" id="GO:0016020">
    <property type="term" value="C:membrane"/>
    <property type="evidence" value="ECO:0007669"/>
    <property type="project" value="UniProtKB-SubCell"/>
</dbReference>
<evidence type="ECO:0000256" key="1">
    <source>
        <dbReference type="ARBA" id="ARBA00004479"/>
    </source>
</evidence>
<evidence type="ECO:0000256" key="12">
    <source>
        <dbReference type="SAM" id="Phobius"/>
    </source>
</evidence>
<feature type="transmembrane region" description="Helical" evidence="12">
    <location>
        <begin position="142"/>
        <end position="163"/>
    </location>
</feature>
<dbReference type="SMART" id="SM00181">
    <property type="entry name" value="EGF"/>
    <property type="match status" value="2"/>
</dbReference>
<dbReference type="PANTHER" id="PTHR14789:SF9">
    <property type="entry name" value="THROMBOMODULIN"/>
    <property type="match status" value="1"/>
</dbReference>
<dbReference type="EMBL" id="CAAE01014571">
    <property type="protein sequence ID" value="CAF99002.1"/>
    <property type="molecule type" value="Genomic_DNA"/>
</dbReference>
<evidence type="ECO:0000256" key="7">
    <source>
        <dbReference type="ARBA" id="ARBA00022989"/>
    </source>
</evidence>
<keyword evidence="4 12" id="KW-0812">Transmembrane</keyword>
<dbReference type="InterPro" id="IPR049883">
    <property type="entry name" value="NOTCH1_EGF-like"/>
</dbReference>
<evidence type="ECO:0000256" key="5">
    <source>
        <dbReference type="ARBA" id="ARBA00022729"/>
    </source>
</evidence>
<dbReference type="InterPro" id="IPR000152">
    <property type="entry name" value="EGF-type_Asp/Asn_hydroxyl_site"/>
</dbReference>
<feature type="domain" description="EGF-like" evidence="14">
    <location>
        <begin position="40"/>
        <end position="72"/>
    </location>
</feature>
<evidence type="ECO:0000259" key="13">
    <source>
        <dbReference type="SMART" id="SM00179"/>
    </source>
</evidence>
<proteinExistence type="predicted"/>